<accession>A0ABW8E9S6</accession>
<dbReference type="EMBL" id="JBIUWZ010000090">
    <property type="protein sequence ID" value="MFJ2681990.1"/>
    <property type="molecule type" value="Genomic_DNA"/>
</dbReference>
<comment type="caution">
    <text evidence="1">The sequence shown here is derived from an EMBL/GenBank/DDBJ whole genome shotgun (WGS) entry which is preliminary data.</text>
</comment>
<organism evidence="1 2">
    <name type="scientific">Pseudomonas sivasensis</name>
    <dbReference type="NCBI Taxonomy" id="1880678"/>
    <lineage>
        <taxon>Bacteria</taxon>
        <taxon>Pseudomonadati</taxon>
        <taxon>Pseudomonadota</taxon>
        <taxon>Gammaproteobacteria</taxon>
        <taxon>Pseudomonadales</taxon>
        <taxon>Pseudomonadaceae</taxon>
        <taxon>Pseudomonas</taxon>
    </lineage>
</organism>
<name>A0ABW8E9S6_9PSED</name>
<dbReference type="Proteomes" id="UP001617213">
    <property type="component" value="Unassembled WGS sequence"/>
</dbReference>
<proteinExistence type="predicted"/>
<protein>
    <submittedName>
        <fullName evidence="1">Uncharacterized protein</fullName>
    </submittedName>
</protein>
<sequence length="70" mass="7269">MLLLTNQYAGVKSGVTLILALIGPGHSTIHNVGIYTSTLAADAHNVDPAFVGEHDQGTFDGGYAHAHQLA</sequence>
<evidence type="ECO:0000313" key="1">
    <source>
        <dbReference type="EMBL" id="MFJ2681990.1"/>
    </source>
</evidence>
<keyword evidence="2" id="KW-1185">Reference proteome</keyword>
<gene>
    <name evidence="1" type="ORF">ACIOWJ_28470</name>
</gene>
<evidence type="ECO:0000313" key="2">
    <source>
        <dbReference type="Proteomes" id="UP001617213"/>
    </source>
</evidence>
<reference evidence="1 2" key="1">
    <citation type="submission" date="2024-10" db="EMBL/GenBank/DDBJ databases">
        <title>The Natural Products Discovery Center: Release of the First 8490 Sequenced Strains for Exploring Actinobacteria Biosynthetic Diversity.</title>
        <authorList>
            <person name="Kalkreuter E."/>
            <person name="Kautsar S.A."/>
            <person name="Yang D."/>
            <person name="Bader C.D."/>
            <person name="Teijaro C.N."/>
            <person name="Fluegel L."/>
            <person name="Davis C.M."/>
            <person name="Simpson J.R."/>
            <person name="Lauterbach L."/>
            <person name="Steele A.D."/>
            <person name="Gui C."/>
            <person name="Meng S."/>
            <person name="Li G."/>
            <person name="Viehrig K."/>
            <person name="Ye F."/>
            <person name="Su P."/>
            <person name="Kiefer A.F."/>
            <person name="Nichols A."/>
            <person name="Cepeda A.J."/>
            <person name="Yan W."/>
            <person name="Fan B."/>
            <person name="Jiang Y."/>
            <person name="Adhikari A."/>
            <person name="Zheng C.-J."/>
            <person name="Schuster L."/>
            <person name="Cowan T.M."/>
            <person name="Smanski M.J."/>
            <person name="Chevrette M.G."/>
            <person name="De Carvalho L.P.S."/>
            <person name="Shen B."/>
        </authorList>
    </citation>
    <scope>NUCLEOTIDE SEQUENCE [LARGE SCALE GENOMIC DNA]</scope>
    <source>
        <strain evidence="1 2">NPDC087581</strain>
    </source>
</reference>
<dbReference type="RefSeq" id="WP_401384646.1">
    <property type="nucleotide sequence ID" value="NZ_JBIUWZ010000090.1"/>
</dbReference>